<evidence type="ECO:0000256" key="1">
    <source>
        <dbReference type="SAM" id="SignalP"/>
    </source>
</evidence>
<reference evidence="2 3" key="1">
    <citation type="submission" date="2019-07" db="EMBL/GenBank/DDBJ databases">
        <authorList>
            <person name="Kim J."/>
        </authorList>
    </citation>
    <scope>NUCLEOTIDE SEQUENCE [LARGE SCALE GENOMIC DNA]</scope>
    <source>
        <strain evidence="2 3">N4</strain>
    </source>
</reference>
<proteinExistence type="predicted"/>
<dbReference type="OrthoDB" id="2657915at2"/>
<evidence type="ECO:0000313" key="3">
    <source>
        <dbReference type="Proteomes" id="UP000318102"/>
    </source>
</evidence>
<dbReference type="EMBL" id="VNJK01000008">
    <property type="protein sequence ID" value="TVX85269.1"/>
    <property type="molecule type" value="Genomic_DNA"/>
</dbReference>
<dbReference type="Proteomes" id="UP000318102">
    <property type="component" value="Unassembled WGS sequence"/>
</dbReference>
<sequence length="353" mass="38951">MNKKWMKSTLVLLFAMTLVIAGCGQKESPAAASKTAMQKMTEMKSYGFETTVKVNDLQLPPSLLQSDPSSAMIVQMLKNASLSVSGKMQNEPVQAEMDLDVKLEGDMSFSFKLPIMMNSEKMYMKVPSLPIPGFPAELTGKFIEMDMKELAKEAGQDILPTAKDVELMNKFYNDVYTSFVAKFDEKTFFSDVAVKDAKLPGDIQAKQVVKFSITNENVDQAANTLVKDALPALLDVVAKAEYSKLLGGEMTAAEVEKAKKELKALTEGDLKKGLEEMKKVLKINDISFTTAIDKDGYPVLTSFVINVDLTQEGETMKIGAQIDTKLKDINKKQQFKPAPTDTITMQELEAGNF</sequence>
<keyword evidence="1" id="KW-0732">Signal</keyword>
<dbReference type="PROSITE" id="PS51257">
    <property type="entry name" value="PROKAR_LIPOPROTEIN"/>
    <property type="match status" value="1"/>
</dbReference>
<accession>A0A559IC87</accession>
<organism evidence="2 3">
    <name type="scientific">Paenibacillus agilis</name>
    <dbReference type="NCBI Taxonomy" id="3020863"/>
    <lineage>
        <taxon>Bacteria</taxon>
        <taxon>Bacillati</taxon>
        <taxon>Bacillota</taxon>
        <taxon>Bacilli</taxon>
        <taxon>Bacillales</taxon>
        <taxon>Paenibacillaceae</taxon>
        <taxon>Paenibacillus</taxon>
    </lineage>
</organism>
<gene>
    <name evidence="2" type="ORF">FPZ44_25460</name>
</gene>
<feature type="signal peptide" evidence="1">
    <location>
        <begin position="1"/>
        <end position="21"/>
    </location>
</feature>
<name>A0A559IC87_9BACL</name>
<comment type="caution">
    <text evidence="2">The sequence shown here is derived from an EMBL/GenBank/DDBJ whole genome shotgun (WGS) entry which is preliminary data.</text>
</comment>
<evidence type="ECO:0008006" key="4">
    <source>
        <dbReference type="Google" id="ProtNLM"/>
    </source>
</evidence>
<dbReference type="AlphaFoldDB" id="A0A559IC87"/>
<evidence type="ECO:0000313" key="2">
    <source>
        <dbReference type="EMBL" id="TVX85269.1"/>
    </source>
</evidence>
<dbReference type="RefSeq" id="WP_144995337.1">
    <property type="nucleotide sequence ID" value="NZ_VNJK01000008.1"/>
</dbReference>
<keyword evidence="3" id="KW-1185">Reference proteome</keyword>
<feature type="chain" id="PRO_5038481805" description="Lipoprotein" evidence="1">
    <location>
        <begin position="22"/>
        <end position="353"/>
    </location>
</feature>
<protein>
    <recommendedName>
        <fullName evidence="4">Lipoprotein</fullName>
    </recommendedName>
</protein>